<name>A0ABY7F997_MYAAR</name>
<evidence type="ECO:0000313" key="2">
    <source>
        <dbReference type="Proteomes" id="UP001164746"/>
    </source>
</evidence>
<dbReference type="Proteomes" id="UP001164746">
    <property type="component" value="Chromosome 11"/>
</dbReference>
<accession>A0ABY7F997</accession>
<proteinExistence type="predicted"/>
<evidence type="ECO:0000313" key="1">
    <source>
        <dbReference type="EMBL" id="WAR18753.1"/>
    </source>
</evidence>
<organism evidence="1 2">
    <name type="scientific">Mya arenaria</name>
    <name type="common">Soft-shell clam</name>
    <dbReference type="NCBI Taxonomy" id="6604"/>
    <lineage>
        <taxon>Eukaryota</taxon>
        <taxon>Metazoa</taxon>
        <taxon>Spiralia</taxon>
        <taxon>Lophotrochozoa</taxon>
        <taxon>Mollusca</taxon>
        <taxon>Bivalvia</taxon>
        <taxon>Autobranchia</taxon>
        <taxon>Heteroconchia</taxon>
        <taxon>Euheterodonta</taxon>
        <taxon>Imparidentia</taxon>
        <taxon>Neoheterodontei</taxon>
        <taxon>Myida</taxon>
        <taxon>Myoidea</taxon>
        <taxon>Myidae</taxon>
        <taxon>Mya</taxon>
    </lineage>
</organism>
<protein>
    <submittedName>
        <fullName evidence="1">Uncharacterized protein</fullName>
    </submittedName>
</protein>
<reference evidence="1" key="1">
    <citation type="submission" date="2022-11" db="EMBL/GenBank/DDBJ databases">
        <title>Centuries of genome instability and evolution in soft-shell clam transmissible cancer (bioRxiv).</title>
        <authorList>
            <person name="Hart S.F.M."/>
            <person name="Yonemitsu M.A."/>
            <person name="Giersch R.M."/>
            <person name="Beal B.F."/>
            <person name="Arriagada G."/>
            <person name="Davis B.W."/>
            <person name="Ostrander E.A."/>
            <person name="Goff S.P."/>
            <person name="Metzger M.J."/>
        </authorList>
    </citation>
    <scope>NUCLEOTIDE SEQUENCE</scope>
    <source>
        <strain evidence="1">MELC-2E11</strain>
        <tissue evidence="1">Siphon/mantle</tissue>
    </source>
</reference>
<keyword evidence="2" id="KW-1185">Reference proteome</keyword>
<dbReference type="EMBL" id="CP111022">
    <property type="protein sequence ID" value="WAR18753.1"/>
    <property type="molecule type" value="Genomic_DNA"/>
</dbReference>
<sequence>MNLCPLKAVLLDKASDLITLFRLLAGKHGLIYLTLGSLPIWLSRDDIVKFRPKSFKQLYPRSRVELDCTELKPKRHVHLITNNQLPLGAFNTSLYNGSIADVDIIQLRGQLDLLKAYNDVTADNGFILKEF</sequence>
<gene>
    <name evidence="1" type="ORF">MAR_000591</name>
</gene>